<dbReference type="EMBL" id="REGN01014285">
    <property type="protein sequence ID" value="RMZ92823.1"/>
    <property type="molecule type" value="Genomic_DNA"/>
</dbReference>
<protein>
    <submittedName>
        <fullName evidence="2">Uncharacterized protein</fullName>
    </submittedName>
</protein>
<gene>
    <name evidence="2" type="ORF">BpHYR1_043467</name>
</gene>
<dbReference type="AlphaFoldDB" id="A0A3M7P137"/>
<keyword evidence="3" id="KW-1185">Reference proteome</keyword>
<accession>A0A3M7P137</accession>
<evidence type="ECO:0000313" key="2">
    <source>
        <dbReference type="EMBL" id="RMZ92823.1"/>
    </source>
</evidence>
<evidence type="ECO:0000313" key="3">
    <source>
        <dbReference type="Proteomes" id="UP000276133"/>
    </source>
</evidence>
<dbReference type="Proteomes" id="UP000276133">
    <property type="component" value="Unassembled WGS sequence"/>
</dbReference>
<feature type="region of interest" description="Disordered" evidence="1">
    <location>
        <begin position="126"/>
        <end position="149"/>
    </location>
</feature>
<evidence type="ECO:0000256" key="1">
    <source>
        <dbReference type="SAM" id="MobiDB-lite"/>
    </source>
</evidence>
<sequence length="149" mass="16935">MMYPDTDLLISMKKIGRKVAVVVCRGQNITCANIKCQINTHWPEKTKVTANGLERQPGEAVSDSSKILLKKSDEDTYEDYLDIPEEEINHVELRIPAGVDTTQPKRGRGRPKIIVNDFQATQSKKRAALNNNQNDADHVHESRNKRRKI</sequence>
<organism evidence="2 3">
    <name type="scientific">Brachionus plicatilis</name>
    <name type="common">Marine rotifer</name>
    <name type="synonym">Brachionus muelleri</name>
    <dbReference type="NCBI Taxonomy" id="10195"/>
    <lineage>
        <taxon>Eukaryota</taxon>
        <taxon>Metazoa</taxon>
        <taxon>Spiralia</taxon>
        <taxon>Gnathifera</taxon>
        <taxon>Rotifera</taxon>
        <taxon>Eurotatoria</taxon>
        <taxon>Monogononta</taxon>
        <taxon>Pseudotrocha</taxon>
        <taxon>Ploima</taxon>
        <taxon>Brachionidae</taxon>
        <taxon>Brachionus</taxon>
    </lineage>
</organism>
<name>A0A3M7P137_BRAPC</name>
<proteinExistence type="predicted"/>
<reference evidence="2 3" key="1">
    <citation type="journal article" date="2018" name="Sci. Rep.">
        <title>Genomic signatures of local adaptation to the degree of environmental predictability in rotifers.</title>
        <authorList>
            <person name="Franch-Gras L."/>
            <person name="Hahn C."/>
            <person name="Garcia-Roger E.M."/>
            <person name="Carmona M.J."/>
            <person name="Serra M."/>
            <person name="Gomez A."/>
        </authorList>
    </citation>
    <scope>NUCLEOTIDE SEQUENCE [LARGE SCALE GENOMIC DNA]</scope>
    <source>
        <strain evidence="2">HYR1</strain>
    </source>
</reference>
<comment type="caution">
    <text evidence="2">The sequence shown here is derived from an EMBL/GenBank/DDBJ whole genome shotgun (WGS) entry which is preliminary data.</text>
</comment>